<evidence type="ECO:0000256" key="2">
    <source>
        <dbReference type="ARBA" id="ARBA00004818"/>
    </source>
</evidence>
<comment type="catalytic activity">
    <reaction evidence="1">
        <text>2-phosphoglycolate + H2O = glycolate + phosphate</text>
        <dbReference type="Rhea" id="RHEA:14369"/>
        <dbReference type="ChEBI" id="CHEBI:15377"/>
        <dbReference type="ChEBI" id="CHEBI:29805"/>
        <dbReference type="ChEBI" id="CHEBI:43474"/>
        <dbReference type="ChEBI" id="CHEBI:58033"/>
        <dbReference type="EC" id="3.1.3.18"/>
    </reaction>
</comment>
<dbReference type="GO" id="GO:0008967">
    <property type="term" value="F:phosphoglycolate phosphatase activity"/>
    <property type="evidence" value="ECO:0007669"/>
    <property type="project" value="UniProtKB-EC"/>
</dbReference>
<proteinExistence type="inferred from homology"/>
<dbReference type="RefSeq" id="WP_166587877.1">
    <property type="nucleotide sequence ID" value="NZ_WWEO01000045.1"/>
</dbReference>
<evidence type="ECO:0000313" key="6">
    <source>
        <dbReference type="Proteomes" id="UP000638732"/>
    </source>
</evidence>
<name>A0A966DVX4_9SPHI</name>
<accession>A0A966DVX4</accession>
<dbReference type="SUPFAM" id="SSF56784">
    <property type="entry name" value="HAD-like"/>
    <property type="match status" value="1"/>
</dbReference>
<dbReference type="InterPro" id="IPR023198">
    <property type="entry name" value="PGP-like_dom2"/>
</dbReference>
<evidence type="ECO:0000256" key="3">
    <source>
        <dbReference type="ARBA" id="ARBA00006171"/>
    </source>
</evidence>
<comment type="caution">
    <text evidence="5">The sequence shown here is derived from an EMBL/GenBank/DDBJ whole genome shotgun (WGS) entry which is preliminary data.</text>
</comment>
<dbReference type="EMBL" id="WWEO01000045">
    <property type="protein sequence ID" value="NCD71902.1"/>
    <property type="molecule type" value="Genomic_DNA"/>
</dbReference>
<keyword evidence="5" id="KW-0378">Hydrolase</keyword>
<dbReference type="AlphaFoldDB" id="A0A966DVX4"/>
<dbReference type="EC" id="3.1.3.18" evidence="4"/>
<dbReference type="SFLD" id="SFLDG01129">
    <property type="entry name" value="C1.5:_HAD__Beta-PGM__Phosphata"/>
    <property type="match status" value="1"/>
</dbReference>
<reference evidence="5" key="1">
    <citation type="submission" date="2020-01" db="EMBL/GenBank/DDBJ databases">
        <authorList>
            <person name="Seo Y.L."/>
        </authorList>
    </citation>
    <scope>NUCLEOTIDE SEQUENCE</scope>
    <source>
        <strain evidence="5">R11</strain>
    </source>
</reference>
<dbReference type="PANTHER" id="PTHR43434">
    <property type="entry name" value="PHOSPHOGLYCOLATE PHOSPHATASE"/>
    <property type="match status" value="1"/>
</dbReference>
<dbReference type="Proteomes" id="UP000638732">
    <property type="component" value="Unassembled WGS sequence"/>
</dbReference>
<dbReference type="PANTHER" id="PTHR43434:SF1">
    <property type="entry name" value="PHOSPHOGLYCOLATE PHOSPHATASE"/>
    <property type="match status" value="1"/>
</dbReference>
<comment type="similarity">
    <text evidence="3">Belongs to the HAD-like hydrolase superfamily. CbbY/CbbZ/Gph/YieH family.</text>
</comment>
<dbReference type="SFLD" id="SFLDS00003">
    <property type="entry name" value="Haloacid_Dehalogenase"/>
    <property type="match status" value="1"/>
</dbReference>
<dbReference type="Gene3D" id="3.40.50.1000">
    <property type="entry name" value="HAD superfamily/HAD-like"/>
    <property type="match status" value="1"/>
</dbReference>
<evidence type="ECO:0000256" key="1">
    <source>
        <dbReference type="ARBA" id="ARBA00000830"/>
    </source>
</evidence>
<dbReference type="InterPro" id="IPR050155">
    <property type="entry name" value="HAD-like_hydrolase_sf"/>
</dbReference>
<dbReference type="GO" id="GO:0006281">
    <property type="term" value="P:DNA repair"/>
    <property type="evidence" value="ECO:0007669"/>
    <property type="project" value="TreeGrafter"/>
</dbReference>
<organism evidence="5 6">
    <name type="scientific">Mucilaginibacter agri</name>
    <dbReference type="NCBI Taxonomy" id="2695265"/>
    <lineage>
        <taxon>Bacteria</taxon>
        <taxon>Pseudomonadati</taxon>
        <taxon>Bacteroidota</taxon>
        <taxon>Sphingobacteriia</taxon>
        <taxon>Sphingobacteriales</taxon>
        <taxon>Sphingobacteriaceae</taxon>
        <taxon>Mucilaginibacter</taxon>
    </lineage>
</organism>
<protein>
    <recommendedName>
        <fullName evidence="4">phosphoglycolate phosphatase</fullName>
        <ecNumber evidence="4">3.1.3.18</ecNumber>
    </recommendedName>
</protein>
<dbReference type="InterPro" id="IPR023214">
    <property type="entry name" value="HAD_sf"/>
</dbReference>
<evidence type="ECO:0000313" key="5">
    <source>
        <dbReference type="EMBL" id="NCD71902.1"/>
    </source>
</evidence>
<dbReference type="InterPro" id="IPR036412">
    <property type="entry name" value="HAD-like_sf"/>
</dbReference>
<evidence type="ECO:0000256" key="4">
    <source>
        <dbReference type="ARBA" id="ARBA00013078"/>
    </source>
</evidence>
<keyword evidence="6" id="KW-1185">Reference proteome</keyword>
<sequence>MKLKAIIFDLDGTIADTLPLCIAAFKKSIEPLLGKSLSEEQIIATFGPSEEGTIRKLIPQYEAQGVSDYLVHYENLHGTCPDVFPGIKELLELLHQKGIQLAMVTGKGTHSTRISLKQFGVESYFEVLETGSPEGPNKVNGIRKVLKRLNVDAKESLYIGDAPSDIKYCKELGVPIAAAAWASTTNADELIPLQPEYIFYYVEDFKEWIATVLDSGEFGG</sequence>
<reference evidence="5" key="2">
    <citation type="submission" date="2020-10" db="EMBL/GenBank/DDBJ databases">
        <title>Mucilaginibacter sp. nov., isolated from soil.</title>
        <authorList>
            <person name="Jeon C.O."/>
        </authorList>
    </citation>
    <scope>NUCLEOTIDE SEQUENCE</scope>
    <source>
        <strain evidence="5">R11</strain>
    </source>
</reference>
<dbReference type="InterPro" id="IPR041492">
    <property type="entry name" value="HAD_2"/>
</dbReference>
<dbReference type="Pfam" id="PF13419">
    <property type="entry name" value="HAD_2"/>
    <property type="match status" value="1"/>
</dbReference>
<gene>
    <name evidence="5" type="ORF">GSY63_21245</name>
</gene>
<dbReference type="GO" id="GO:0005829">
    <property type="term" value="C:cytosol"/>
    <property type="evidence" value="ECO:0007669"/>
    <property type="project" value="TreeGrafter"/>
</dbReference>
<dbReference type="Gene3D" id="1.10.150.240">
    <property type="entry name" value="Putative phosphatase, domain 2"/>
    <property type="match status" value="1"/>
</dbReference>
<comment type="pathway">
    <text evidence="2">Organic acid metabolism; glycolate biosynthesis; glycolate from 2-phosphoglycolate: step 1/1.</text>
</comment>